<reference evidence="4 5" key="1">
    <citation type="submission" date="2019-12" db="EMBL/GenBank/DDBJ databases">
        <title>Deinococcus sp. HMF7620 Genome sequencing and assembly.</title>
        <authorList>
            <person name="Kang H."/>
            <person name="Kim H."/>
            <person name="Joh K."/>
        </authorList>
    </citation>
    <scope>NUCLEOTIDE SEQUENCE [LARGE SCALE GENOMIC DNA]</scope>
    <source>
        <strain evidence="4 5">HMF7620</strain>
    </source>
</reference>
<evidence type="ECO:0000313" key="5">
    <source>
        <dbReference type="Proteomes" id="UP000483286"/>
    </source>
</evidence>
<dbReference type="Proteomes" id="UP000483286">
    <property type="component" value="Unassembled WGS sequence"/>
</dbReference>
<dbReference type="GO" id="GO:0003677">
    <property type="term" value="F:DNA binding"/>
    <property type="evidence" value="ECO:0007669"/>
    <property type="project" value="UniProtKB-KW"/>
</dbReference>
<evidence type="ECO:0000256" key="3">
    <source>
        <dbReference type="ARBA" id="ARBA00023204"/>
    </source>
</evidence>
<comment type="caution">
    <text evidence="4">The sequence shown here is derived from an EMBL/GenBank/DDBJ whole genome shotgun (WGS) entry which is preliminary data.</text>
</comment>
<proteinExistence type="inferred from homology"/>
<dbReference type="Pfam" id="PF04098">
    <property type="entry name" value="Rad52_Rad22"/>
    <property type="match status" value="1"/>
</dbReference>
<accession>A0A7C9HRI1</accession>
<dbReference type="InterPro" id="IPR041247">
    <property type="entry name" value="Rad52_fam"/>
</dbReference>
<dbReference type="GO" id="GO:0006281">
    <property type="term" value="P:DNA repair"/>
    <property type="evidence" value="ECO:0007669"/>
    <property type="project" value="UniProtKB-KW"/>
</dbReference>
<gene>
    <name evidence="4" type="ORF">GO986_08855</name>
</gene>
<comment type="similarity">
    <text evidence="1">Belongs to the RAD52 family.</text>
</comment>
<dbReference type="AlphaFoldDB" id="A0A7C9HRI1"/>
<keyword evidence="2" id="KW-0227">DNA damage</keyword>
<protein>
    <submittedName>
        <fullName evidence="4">Single-stranded DNA-binding protein</fullName>
    </submittedName>
</protein>
<name>A0A7C9HRI1_9DEIO</name>
<evidence type="ECO:0000256" key="1">
    <source>
        <dbReference type="ARBA" id="ARBA00006638"/>
    </source>
</evidence>
<keyword evidence="3" id="KW-0234">DNA repair</keyword>
<evidence type="ECO:0000313" key="4">
    <source>
        <dbReference type="EMBL" id="MVN86872.1"/>
    </source>
</evidence>
<keyword evidence="5" id="KW-1185">Reference proteome</keyword>
<keyword evidence="4" id="KW-0238">DNA-binding</keyword>
<dbReference type="EMBL" id="WQLB01000009">
    <property type="protein sequence ID" value="MVN86872.1"/>
    <property type="molecule type" value="Genomic_DNA"/>
</dbReference>
<sequence>MKLSDVQKRLQMPFPAHLINWKPGAVSKDRKRALMMAHIDARAVQDRLDGICPDEWSFAVDVVPGARLPTVRGRLTVLGVTREDIGEAPEVALGTLKAAASDALKRCAVHFGIGRYLYDLPKIWTDWDDAKRQPVTTPELPDWARPDYERTPGGAHVMQALEQLRYELPEDQDLQREVYKGLKAALGALHPSPPPQRREGHDAD</sequence>
<organism evidence="4 5">
    <name type="scientific">Deinococcus arboris</name>
    <dbReference type="NCBI Taxonomy" id="2682977"/>
    <lineage>
        <taxon>Bacteria</taxon>
        <taxon>Thermotogati</taxon>
        <taxon>Deinococcota</taxon>
        <taxon>Deinococci</taxon>
        <taxon>Deinococcales</taxon>
        <taxon>Deinococcaceae</taxon>
        <taxon>Deinococcus</taxon>
    </lineage>
</organism>
<evidence type="ECO:0000256" key="2">
    <source>
        <dbReference type="ARBA" id="ARBA00022763"/>
    </source>
</evidence>
<dbReference type="RefSeq" id="WP_157458923.1">
    <property type="nucleotide sequence ID" value="NZ_WQLB01000009.1"/>
</dbReference>